<keyword evidence="1" id="KW-0732">Signal</keyword>
<comment type="caution">
    <text evidence="3">The sequence shown here is derived from an EMBL/GenBank/DDBJ whole genome shotgun (WGS) entry which is preliminary data.</text>
</comment>
<dbReference type="RefSeq" id="WP_344984948.1">
    <property type="nucleotide sequence ID" value="NZ_BAAAXV010000001.1"/>
</dbReference>
<dbReference type="Gene3D" id="2.80.10.50">
    <property type="match status" value="1"/>
</dbReference>
<feature type="chain" id="PRO_5045376142" evidence="1">
    <location>
        <begin position="27"/>
        <end position="191"/>
    </location>
</feature>
<evidence type="ECO:0000313" key="4">
    <source>
        <dbReference type="Proteomes" id="UP001589532"/>
    </source>
</evidence>
<dbReference type="PROSITE" id="PS50231">
    <property type="entry name" value="RICIN_B_LECTIN"/>
    <property type="match status" value="1"/>
</dbReference>
<dbReference type="InterPro" id="IPR000772">
    <property type="entry name" value="Ricin_B_lectin"/>
</dbReference>
<evidence type="ECO:0000259" key="2">
    <source>
        <dbReference type="SMART" id="SM00458"/>
    </source>
</evidence>
<sequence length="191" mass="20841">MFRVLSRFVLGTLLALSIISTPASYAAGSPIAMINRSTGKCADLPNLGANPAGTPVTQFSCNSSDGDNQLWIPRPTRVVNGVQLYEFLNVKSSLCLDLPGFGYTPAATQLSIYHCASTPADDNQEWYLRDVVEPHVDQMVINYKNGLCLDVAGWASTGSDRADNLPLTVFSCYDPSWANDGYDDHRWLLMA</sequence>
<accession>A0ABV5S5W9</accession>
<proteinExistence type="predicted"/>
<evidence type="ECO:0000313" key="3">
    <source>
        <dbReference type="EMBL" id="MFB9626453.1"/>
    </source>
</evidence>
<gene>
    <name evidence="3" type="ORF">ACFFSA_25485</name>
</gene>
<dbReference type="CDD" id="cd00161">
    <property type="entry name" value="beta-trefoil_Ricin-like"/>
    <property type="match status" value="1"/>
</dbReference>
<dbReference type="EMBL" id="JBHMBW010000022">
    <property type="protein sequence ID" value="MFB9626453.1"/>
    <property type="molecule type" value="Genomic_DNA"/>
</dbReference>
<dbReference type="Pfam" id="PF00652">
    <property type="entry name" value="Ricin_B_lectin"/>
    <property type="match status" value="1"/>
</dbReference>
<keyword evidence="4" id="KW-1185">Reference proteome</keyword>
<reference evidence="3 4" key="1">
    <citation type="submission" date="2024-09" db="EMBL/GenBank/DDBJ databases">
        <authorList>
            <person name="Sun Q."/>
            <person name="Mori K."/>
        </authorList>
    </citation>
    <scope>NUCLEOTIDE SEQUENCE [LARGE SCALE GENOMIC DNA]</scope>
    <source>
        <strain evidence="3 4">JCM 3143</strain>
    </source>
</reference>
<dbReference type="SMART" id="SM00458">
    <property type="entry name" value="RICIN"/>
    <property type="match status" value="1"/>
</dbReference>
<organism evidence="3 4">
    <name type="scientific">Nonomuraea helvata</name>
    <dbReference type="NCBI Taxonomy" id="37484"/>
    <lineage>
        <taxon>Bacteria</taxon>
        <taxon>Bacillati</taxon>
        <taxon>Actinomycetota</taxon>
        <taxon>Actinomycetes</taxon>
        <taxon>Streptosporangiales</taxon>
        <taxon>Streptosporangiaceae</taxon>
        <taxon>Nonomuraea</taxon>
    </lineage>
</organism>
<feature type="signal peptide" evidence="1">
    <location>
        <begin position="1"/>
        <end position="26"/>
    </location>
</feature>
<feature type="domain" description="Ricin B lectin" evidence="2">
    <location>
        <begin position="29"/>
        <end position="190"/>
    </location>
</feature>
<dbReference type="InterPro" id="IPR035992">
    <property type="entry name" value="Ricin_B-like_lectins"/>
</dbReference>
<dbReference type="Proteomes" id="UP001589532">
    <property type="component" value="Unassembled WGS sequence"/>
</dbReference>
<dbReference type="SUPFAM" id="SSF50370">
    <property type="entry name" value="Ricin B-like lectins"/>
    <property type="match status" value="1"/>
</dbReference>
<protein>
    <submittedName>
        <fullName evidence="3">RICIN domain-containing protein</fullName>
    </submittedName>
</protein>
<evidence type="ECO:0000256" key="1">
    <source>
        <dbReference type="SAM" id="SignalP"/>
    </source>
</evidence>
<name>A0ABV5S5W9_9ACTN</name>